<feature type="region of interest" description="Disordered" evidence="1">
    <location>
        <begin position="59"/>
        <end position="87"/>
    </location>
</feature>
<feature type="compositionally biased region" description="Low complexity" evidence="1">
    <location>
        <begin position="65"/>
        <end position="75"/>
    </location>
</feature>
<dbReference type="Proteomes" id="UP001151760">
    <property type="component" value="Unassembled WGS sequence"/>
</dbReference>
<proteinExistence type="predicted"/>
<dbReference type="InterPro" id="IPR012340">
    <property type="entry name" value="NA-bd_OB-fold"/>
</dbReference>
<evidence type="ECO:0000256" key="1">
    <source>
        <dbReference type="SAM" id="MobiDB-lite"/>
    </source>
</evidence>
<dbReference type="SUPFAM" id="SSF50249">
    <property type="entry name" value="Nucleic acid-binding proteins"/>
    <property type="match status" value="1"/>
</dbReference>
<organism evidence="2 3">
    <name type="scientific">Tanacetum coccineum</name>
    <dbReference type="NCBI Taxonomy" id="301880"/>
    <lineage>
        <taxon>Eukaryota</taxon>
        <taxon>Viridiplantae</taxon>
        <taxon>Streptophyta</taxon>
        <taxon>Embryophyta</taxon>
        <taxon>Tracheophyta</taxon>
        <taxon>Spermatophyta</taxon>
        <taxon>Magnoliopsida</taxon>
        <taxon>eudicotyledons</taxon>
        <taxon>Gunneridae</taxon>
        <taxon>Pentapetalae</taxon>
        <taxon>asterids</taxon>
        <taxon>campanulids</taxon>
        <taxon>Asterales</taxon>
        <taxon>Asteraceae</taxon>
        <taxon>Asteroideae</taxon>
        <taxon>Anthemideae</taxon>
        <taxon>Anthemidinae</taxon>
        <taxon>Tanacetum</taxon>
    </lineage>
</organism>
<reference evidence="2" key="1">
    <citation type="journal article" date="2022" name="Int. J. Mol. Sci.">
        <title>Draft Genome of Tanacetum Coccineum: Genomic Comparison of Closely Related Tanacetum-Family Plants.</title>
        <authorList>
            <person name="Yamashiro T."/>
            <person name="Shiraishi A."/>
            <person name="Nakayama K."/>
            <person name="Satake H."/>
        </authorList>
    </citation>
    <scope>NUCLEOTIDE SEQUENCE</scope>
</reference>
<dbReference type="Gene3D" id="2.40.50.140">
    <property type="entry name" value="Nucleic acid-binding proteins"/>
    <property type="match status" value="1"/>
</dbReference>
<keyword evidence="3" id="KW-1185">Reference proteome</keyword>
<feature type="compositionally biased region" description="Basic residues" evidence="1">
    <location>
        <begin position="76"/>
        <end position="86"/>
    </location>
</feature>
<comment type="caution">
    <text evidence="2">The sequence shown here is derived from an EMBL/GenBank/DDBJ whole genome shotgun (WGS) entry which is preliminary data.</text>
</comment>
<protein>
    <submittedName>
        <fullName evidence="2">Retrovirus-related pol polyprotein from transposon TNT 1-94</fullName>
    </submittedName>
</protein>
<dbReference type="EMBL" id="BQNB010008716">
    <property type="protein sequence ID" value="GJS53297.1"/>
    <property type="molecule type" value="Genomic_DNA"/>
</dbReference>
<evidence type="ECO:0000313" key="3">
    <source>
        <dbReference type="Proteomes" id="UP001151760"/>
    </source>
</evidence>
<accession>A0ABQ4WK59</accession>
<name>A0ABQ4WK59_9ASTR</name>
<sequence length="583" mass="65426">MTYLNVEYHEKALLANQKRFYKRSVRVGSARKPIDKSKETCFAMGKLVIFKKTVPQTKPLLHPIHPQTTPSTNPNHTHHPSTKHPPKTLDEEFVSLEDEGTTKIRAFMAIAEDEPSVRKANARSDYTHVDLTYVEDQRKNLLNKFNLLKQELSLHKSELCNLKILKVTLDQLLFEQIPGNIIKALGGRGKRKEKISSKEVIFTKADESSSTSIPEITSDFESECETQKPLPPLPKLIGATPAGTSDSLISLFDITLNMTDLTLDTSVPKKTRPTSIKVSPRYVIKRKTENKSLVVSESYIDKKADSSIEQLLLTLMEEVKGLKRQIETPLGTSPSNSQSSLKSNKQKTWFGPCKHCGFRNHLSNDYYSKPKCSTYGSTDHWTKEHLEPAVKKTLIKLKAQSPLNPILKKALMIPKPFKESGNLGLLISNPRNPLKSGFTKGTNLCENVCVGLPKEETQKDMAQLIVMESPLPGLLIKDEVSLSQAAVHADYSQAKERTLENLLIWARNRKNDSLTFKCRVTIDGIRSRKGWNFPGCGGEKCKKGVVGKDGSFWCQACEKAVDYLVLRYRLELDTTTSASKLTM</sequence>
<gene>
    <name evidence="2" type="ORF">Tco_0626659</name>
</gene>
<reference evidence="2" key="2">
    <citation type="submission" date="2022-01" db="EMBL/GenBank/DDBJ databases">
        <authorList>
            <person name="Yamashiro T."/>
            <person name="Shiraishi A."/>
            <person name="Satake H."/>
            <person name="Nakayama K."/>
        </authorList>
    </citation>
    <scope>NUCLEOTIDE SEQUENCE</scope>
</reference>
<evidence type="ECO:0000313" key="2">
    <source>
        <dbReference type="EMBL" id="GJS53297.1"/>
    </source>
</evidence>